<evidence type="ECO:0000256" key="1">
    <source>
        <dbReference type="ARBA" id="ARBA00010233"/>
    </source>
</evidence>
<dbReference type="InterPro" id="IPR027478">
    <property type="entry name" value="LdcA_N"/>
</dbReference>
<dbReference type="InterPro" id="IPR040449">
    <property type="entry name" value="Peptidase_S66_N"/>
</dbReference>
<dbReference type="AlphaFoldDB" id="A0A329MGF2"/>
<dbReference type="InterPro" id="IPR003507">
    <property type="entry name" value="S66_fam"/>
</dbReference>
<dbReference type="GO" id="GO:0006508">
    <property type="term" value="P:proteolysis"/>
    <property type="evidence" value="ECO:0007669"/>
    <property type="project" value="UniProtKB-KW"/>
</dbReference>
<accession>A0A329MGF2</accession>
<dbReference type="PIRSF" id="PIRSF028757">
    <property type="entry name" value="LD-carboxypeptidase"/>
    <property type="match status" value="1"/>
</dbReference>
<dbReference type="InterPro" id="IPR040921">
    <property type="entry name" value="Peptidase_S66C"/>
</dbReference>
<evidence type="ECO:0000259" key="9">
    <source>
        <dbReference type="Pfam" id="PF17676"/>
    </source>
</evidence>
<comment type="similarity">
    <text evidence="1">Belongs to the peptidase S66 family.</text>
</comment>
<keyword evidence="4" id="KW-0378">Hydrolase</keyword>
<evidence type="ECO:0000256" key="6">
    <source>
        <dbReference type="PIRSR" id="PIRSR028757-1"/>
    </source>
</evidence>
<sequence>MPVYPPILRPGDTIGIVTLGSPLSSATINESIAVLRNMGFQVLVGKYVYNANGYLAGTDEQRAEDLMAMFANPAVRMILPTRGGVGVAAILPYLDYGLISRNPKIVSGYSDISVLMIALYQLSGLVTFSSLLLFDFRNSTPAYNFNQFFEATSTTIAPRVIRNPPNMPQISKVPGNVTGPIVGGNLTSIMDTLGTPFEINTDGKILFLEETHEPTNKVFRMINHLKLAGKFTNCLGIVMGECTGCQIAYGKSYNDLIDEVIVPLGKPLMTNLASAHGIYKAAIPIGARVNLNTYNNTLTVLEPAVTL</sequence>
<dbReference type="CDD" id="cd07025">
    <property type="entry name" value="Peptidase_S66"/>
    <property type="match status" value="1"/>
</dbReference>
<feature type="active site" description="Charge relay system" evidence="6">
    <location>
        <position position="276"/>
    </location>
</feature>
<name>A0A329MGF2_9BACL</name>
<dbReference type="Proteomes" id="UP000250369">
    <property type="component" value="Unassembled WGS sequence"/>
</dbReference>
<evidence type="ECO:0000256" key="7">
    <source>
        <dbReference type="SAM" id="Phobius"/>
    </source>
</evidence>
<keyword evidence="7" id="KW-0472">Membrane</keyword>
<keyword evidence="11" id="KW-1185">Reference proteome</keyword>
<evidence type="ECO:0000256" key="4">
    <source>
        <dbReference type="ARBA" id="ARBA00022801"/>
    </source>
</evidence>
<gene>
    <name evidence="10" type="ORF">DQG23_23615</name>
</gene>
<keyword evidence="5" id="KW-0720">Serine protease</keyword>
<keyword evidence="3" id="KW-0645">Protease</keyword>
<dbReference type="SUPFAM" id="SSF141986">
    <property type="entry name" value="LD-carboxypeptidase A C-terminal domain-like"/>
    <property type="match status" value="1"/>
</dbReference>
<evidence type="ECO:0000313" key="11">
    <source>
        <dbReference type="Proteomes" id="UP000250369"/>
    </source>
</evidence>
<proteinExistence type="inferred from homology"/>
<dbReference type="PANTHER" id="PTHR30237">
    <property type="entry name" value="MURAMOYLTETRAPEPTIDE CARBOXYPEPTIDASE"/>
    <property type="match status" value="1"/>
</dbReference>
<feature type="active site" description="Nucleophile" evidence="6">
    <location>
        <position position="110"/>
    </location>
</feature>
<dbReference type="GO" id="GO:0008236">
    <property type="term" value="F:serine-type peptidase activity"/>
    <property type="evidence" value="ECO:0007669"/>
    <property type="project" value="UniProtKB-KW"/>
</dbReference>
<feature type="domain" description="LD-carboxypeptidase N-terminal" evidence="8">
    <location>
        <begin position="14"/>
        <end position="129"/>
    </location>
</feature>
<organism evidence="10 11">
    <name type="scientific">Paenibacillus contaminans</name>
    <dbReference type="NCBI Taxonomy" id="450362"/>
    <lineage>
        <taxon>Bacteria</taxon>
        <taxon>Bacillati</taxon>
        <taxon>Bacillota</taxon>
        <taxon>Bacilli</taxon>
        <taxon>Bacillales</taxon>
        <taxon>Paenibacillaceae</taxon>
        <taxon>Paenibacillus</taxon>
    </lineage>
</organism>
<dbReference type="Gene3D" id="3.40.50.10740">
    <property type="entry name" value="Class I glutamine amidotransferase-like"/>
    <property type="match status" value="1"/>
</dbReference>
<evidence type="ECO:0000259" key="8">
    <source>
        <dbReference type="Pfam" id="PF02016"/>
    </source>
</evidence>
<comment type="caution">
    <text evidence="10">The sequence shown here is derived from an EMBL/GenBank/DDBJ whole genome shotgun (WGS) entry which is preliminary data.</text>
</comment>
<dbReference type="SUPFAM" id="SSF52317">
    <property type="entry name" value="Class I glutamine amidotransferase-like"/>
    <property type="match status" value="1"/>
</dbReference>
<dbReference type="InterPro" id="IPR027461">
    <property type="entry name" value="Carboxypeptidase_A_C_sf"/>
</dbReference>
<evidence type="ECO:0000313" key="10">
    <source>
        <dbReference type="EMBL" id="RAV18728.1"/>
    </source>
</evidence>
<keyword evidence="7" id="KW-0812">Transmembrane</keyword>
<evidence type="ECO:0000256" key="2">
    <source>
        <dbReference type="ARBA" id="ARBA00022645"/>
    </source>
</evidence>
<dbReference type="Pfam" id="PF02016">
    <property type="entry name" value="Peptidase_S66"/>
    <property type="match status" value="1"/>
</dbReference>
<feature type="transmembrane region" description="Helical" evidence="7">
    <location>
        <begin position="114"/>
        <end position="134"/>
    </location>
</feature>
<evidence type="ECO:0000256" key="3">
    <source>
        <dbReference type="ARBA" id="ARBA00022670"/>
    </source>
</evidence>
<dbReference type="GO" id="GO:0004180">
    <property type="term" value="F:carboxypeptidase activity"/>
    <property type="evidence" value="ECO:0007669"/>
    <property type="project" value="UniProtKB-KW"/>
</dbReference>
<evidence type="ECO:0000256" key="5">
    <source>
        <dbReference type="ARBA" id="ARBA00022825"/>
    </source>
</evidence>
<dbReference type="InterPro" id="IPR029062">
    <property type="entry name" value="Class_I_gatase-like"/>
</dbReference>
<feature type="domain" description="LD-carboxypeptidase C-terminal" evidence="9">
    <location>
        <begin position="178"/>
        <end position="291"/>
    </location>
</feature>
<dbReference type="Pfam" id="PF17676">
    <property type="entry name" value="Peptidase_S66C"/>
    <property type="match status" value="1"/>
</dbReference>
<dbReference type="EMBL" id="QMFB01000015">
    <property type="protein sequence ID" value="RAV18728.1"/>
    <property type="molecule type" value="Genomic_DNA"/>
</dbReference>
<protein>
    <submittedName>
        <fullName evidence="10">LD-carboxypeptidase</fullName>
    </submittedName>
</protein>
<keyword evidence="2 10" id="KW-0121">Carboxypeptidase</keyword>
<dbReference type="RefSeq" id="WP_113033346.1">
    <property type="nucleotide sequence ID" value="NZ_QMFB01000015.1"/>
</dbReference>
<reference evidence="10 11" key="1">
    <citation type="journal article" date="2009" name="Int. J. Syst. Evol. Microbiol.">
        <title>Paenibacillus contaminans sp. nov., isolated from a contaminated laboratory plate.</title>
        <authorList>
            <person name="Chou J.H."/>
            <person name="Lee J.H."/>
            <person name="Lin M.C."/>
            <person name="Chang P.S."/>
            <person name="Arun A.B."/>
            <person name="Young C.C."/>
            <person name="Chen W.M."/>
        </authorList>
    </citation>
    <scope>NUCLEOTIDE SEQUENCE [LARGE SCALE GENOMIC DNA]</scope>
    <source>
        <strain evidence="10 11">CKOBP-6</strain>
    </source>
</reference>
<dbReference type="Gene3D" id="3.50.30.60">
    <property type="entry name" value="LD-carboxypeptidase A C-terminal domain-like"/>
    <property type="match status" value="1"/>
</dbReference>
<feature type="transmembrane region" description="Helical" evidence="7">
    <location>
        <begin position="74"/>
        <end position="94"/>
    </location>
</feature>
<keyword evidence="7" id="KW-1133">Transmembrane helix</keyword>
<dbReference type="OrthoDB" id="9807329at2"/>
<dbReference type="PANTHER" id="PTHR30237:SF2">
    <property type="entry name" value="MUREIN TETRAPEPTIDE CARBOXYPEPTIDASE"/>
    <property type="match status" value="1"/>
</dbReference>
<feature type="active site" description="Charge relay system" evidence="6">
    <location>
        <position position="209"/>
    </location>
</feature>